<dbReference type="KEGG" id="ure:UREG_02502"/>
<feature type="region of interest" description="Disordered" evidence="1">
    <location>
        <begin position="240"/>
        <end position="271"/>
    </location>
</feature>
<dbReference type="OrthoDB" id="4689212at2759"/>
<dbReference type="OMA" id="CNATQRR"/>
<dbReference type="GeneID" id="8443190"/>
<reference evidence="5" key="1">
    <citation type="journal article" date="2009" name="Genome Res.">
        <title>Comparative genomic analyses of the human fungal pathogens Coccidioides and their relatives.</title>
        <authorList>
            <person name="Sharpton T.J."/>
            <person name="Stajich J.E."/>
            <person name="Rounsley S.D."/>
            <person name="Gardner M.J."/>
            <person name="Wortman J.R."/>
            <person name="Jordar V.S."/>
            <person name="Maiti R."/>
            <person name="Kodira C.D."/>
            <person name="Neafsey D.E."/>
            <person name="Zeng Q."/>
            <person name="Hung C.-Y."/>
            <person name="McMahan C."/>
            <person name="Muszewska A."/>
            <person name="Grynberg M."/>
            <person name="Mandel M.A."/>
            <person name="Kellner E.M."/>
            <person name="Barker B.M."/>
            <person name="Galgiani J.N."/>
            <person name="Orbach M.J."/>
            <person name="Kirkland T.N."/>
            <person name="Cole G.T."/>
            <person name="Henn M.R."/>
            <person name="Birren B.W."/>
            <person name="Taylor J.W."/>
        </authorList>
    </citation>
    <scope>NUCLEOTIDE SEQUENCE [LARGE SCALE GENOMIC DNA]</scope>
    <source>
        <strain evidence="5">UAMH 1704</strain>
    </source>
</reference>
<sequence length="271" mass="28900">MQLSILPLLVIASPLLAAPLAGRELQPGNDLPPCDQGAVQKYPIPKSCNATERRLIPPGLDDAMTLSKRAKEHGLCFGNTSALDRKCFGNAPSGEVIGNLYRIVNADKGNTLFRCDDPDGNCQIPTYGGHWRGSNATGETVICPLSYKTRLFLEYFCTGGYTVSGSPLKTYFGTDLLHRLYHMPAIGEGHVEHFSNTYEDVLQLGAHNSSFAVRDSDTLQYFAADVYGFDIAIPGVGCAGEPSASTPPSPSATTQPPATTAAAVPPVRVTP</sequence>
<gene>
    <name evidence="4" type="ORF">UREG_02502</name>
</gene>
<feature type="chain" id="PRO_5002937858" evidence="2">
    <location>
        <begin position="18"/>
        <end position="271"/>
    </location>
</feature>
<name>C4JGA4_UNCRE</name>
<dbReference type="HOGENOM" id="CLU_048223_0_0_1"/>
<dbReference type="FunCoup" id="C4JGA4">
    <property type="interactions" value="13"/>
</dbReference>
<dbReference type="GO" id="GO:0005576">
    <property type="term" value="C:extracellular region"/>
    <property type="evidence" value="ECO:0007669"/>
    <property type="project" value="TreeGrafter"/>
</dbReference>
<dbReference type="GO" id="GO:0008270">
    <property type="term" value="F:zinc ion binding"/>
    <property type="evidence" value="ECO:0007669"/>
    <property type="project" value="TreeGrafter"/>
</dbReference>
<dbReference type="InterPro" id="IPR039124">
    <property type="entry name" value="PRA1-like"/>
</dbReference>
<dbReference type="PANTHER" id="PTHR39399">
    <property type="entry name" value="PROTEIN ZPS1"/>
    <property type="match status" value="1"/>
</dbReference>
<dbReference type="Pfam" id="PF13933">
    <property type="entry name" value="HRXXH"/>
    <property type="match status" value="1"/>
</dbReference>
<dbReference type="GO" id="GO:0005178">
    <property type="term" value="F:integrin binding"/>
    <property type="evidence" value="ECO:0007669"/>
    <property type="project" value="TreeGrafter"/>
</dbReference>
<dbReference type="EMBL" id="CH476615">
    <property type="protein sequence ID" value="EEP77653.1"/>
    <property type="molecule type" value="Genomic_DNA"/>
</dbReference>
<dbReference type="InterPro" id="IPR024079">
    <property type="entry name" value="MetalloPept_cat_dom_sf"/>
</dbReference>
<dbReference type="SUPFAM" id="SSF55486">
    <property type="entry name" value="Metalloproteases ('zincins'), catalytic domain"/>
    <property type="match status" value="1"/>
</dbReference>
<evidence type="ECO:0000256" key="2">
    <source>
        <dbReference type="SAM" id="SignalP"/>
    </source>
</evidence>
<feature type="signal peptide" evidence="2">
    <location>
        <begin position="1"/>
        <end position="17"/>
    </location>
</feature>
<dbReference type="InParanoid" id="C4JGA4"/>
<evidence type="ECO:0000313" key="5">
    <source>
        <dbReference type="Proteomes" id="UP000002058"/>
    </source>
</evidence>
<dbReference type="CDD" id="cd11307">
    <property type="entry name" value="M35_Asp_f2_like"/>
    <property type="match status" value="1"/>
</dbReference>
<dbReference type="RefSeq" id="XP_002542986.1">
    <property type="nucleotide sequence ID" value="XM_002542940.1"/>
</dbReference>
<dbReference type="GO" id="GO:0009986">
    <property type="term" value="C:cell surface"/>
    <property type="evidence" value="ECO:0007669"/>
    <property type="project" value="TreeGrafter"/>
</dbReference>
<keyword evidence="2" id="KW-0732">Signal</keyword>
<keyword evidence="5" id="KW-1185">Reference proteome</keyword>
<accession>C4JGA4</accession>
<evidence type="ECO:0000256" key="1">
    <source>
        <dbReference type="SAM" id="MobiDB-lite"/>
    </source>
</evidence>
<dbReference type="Gene3D" id="3.40.390.10">
    <property type="entry name" value="Collagenase (Catalytic Domain)"/>
    <property type="match status" value="1"/>
</dbReference>
<dbReference type="STRING" id="336963.C4JGA4"/>
<proteinExistence type="predicted"/>
<dbReference type="Proteomes" id="UP000002058">
    <property type="component" value="Unassembled WGS sequence"/>
</dbReference>
<evidence type="ECO:0000313" key="4">
    <source>
        <dbReference type="EMBL" id="EEP77653.1"/>
    </source>
</evidence>
<dbReference type="GO" id="GO:0009277">
    <property type="term" value="C:fungal-type cell wall"/>
    <property type="evidence" value="ECO:0007669"/>
    <property type="project" value="TreeGrafter"/>
</dbReference>
<dbReference type="eggNOG" id="ENOG502RTN8">
    <property type="taxonomic scope" value="Eukaryota"/>
</dbReference>
<feature type="compositionally biased region" description="Low complexity" evidence="1">
    <location>
        <begin position="251"/>
        <end position="271"/>
    </location>
</feature>
<organism evidence="4 5">
    <name type="scientific">Uncinocarpus reesii (strain UAMH 1704)</name>
    <dbReference type="NCBI Taxonomy" id="336963"/>
    <lineage>
        <taxon>Eukaryota</taxon>
        <taxon>Fungi</taxon>
        <taxon>Dikarya</taxon>
        <taxon>Ascomycota</taxon>
        <taxon>Pezizomycotina</taxon>
        <taxon>Eurotiomycetes</taxon>
        <taxon>Eurotiomycetidae</taxon>
        <taxon>Onygenales</taxon>
        <taxon>Onygenaceae</taxon>
        <taxon>Uncinocarpus</taxon>
    </lineage>
</organism>
<dbReference type="AlphaFoldDB" id="C4JGA4"/>
<feature type="domain" description="Putative peptidase" evidence="3">
    <location>
        <begin position="24"/>
        <end position="241"/>
    </location>
</feature>
<evidence type="ECO:0000259" key="3">
    <source>
        <dbReference type="Pfam" id="PF13933"/>
    </source>
</evidence>
<dbReference type="PANTHER" id="PTHR39399:SF1">
    <property type="entry name" value="PROTEIN ZPS1"/>
    <property type="match status" value="1"/>
</dbReference>
<dbReference type="VEuPathDB" id="FungiDB:UREG_02502"/>
<dbReference type="InterPro" id="IPR029482">
    <property type="entry name" value="HRXXH"/>
</dbReference>
<protein>
    <submittedName>
        <fullName evidence="4">Antigen 1</fullName>
    </submittedName>
</protein>
<dbReference type="GO" id="GO:0008237">
    <property type="term" value="F:metallopeptidase activity"/>
    <property type="evidence" value="ECO:0007669"/>
    <property type="project" value="InterPro"/>
</dbReference>